<evidence type="ECO:0000259" key="8">
    <source>
        <dbReference type="Pfam" id="PF13567"/>
    </source>
</evidence>
<dbReference type="Pfam" id="PF13567">
    <property type="entry name" value="DUF4131"/>
    <property type="match status" value="1"/>
</dbReference>
<feature type="domain" description="DUF4131" evidence="8">
    <location>
        <begin position="35"/>
        <end position="198"/>
    </location>
</feature>
<organism evidence="9 10">
    <name type="scientific">Marivirga sericea</name>
    <dbReference type="NCBI Taxonomy" id="1028"/>
    <lineage>
        <taxon>Bacteria</taxon>
        <taxon>Pseudomonadati</taxon>
        <taxon>Bacteroidota</taxon>
        <taxon>Cytophagia</taxon>
        <taxon>Cytophagales</taxon>
        <taxon>Marivirgaceae</taxon>
        <taxon>Marivirga</taxon>
    </lineage>
</organism>
<feature type="transmembrane region" description="Helical" evidence="6">
    <location>
        <begin position="457"/>
        <end position="476"/>
    </location>
</feature>
<name>A0A1X7K1K2_9BACT</name>
<dbReference type="RefSeq" id="WP_085517188.1">
    <property type="nucleotide sequence ID" value="NZ_FXAW01000004.1"/>
</dbReference>
<keyword evidence="3 6" id="KW-0812">Transmembrane</keyword>
<evidence type="ECO:0000256" key="1">
    <source>
        <dbReference type="ARBA" id="ARBA00004651"/>
    </source>
</evidence>
<evidence type="ECO:0000313" key="9">
    <source>
        <dbReference type="EMBL" id="SMG34771.1"/>
    </source>
</evidence>
<evidence type="ECO:0000256" key="5">
    <source>
        <dbReference type="ARBA" id="ARBA00023136"/>
    </source>
</evidence>
<keyword evidence="10" id="KW-1185">Reference proteome</keyword>
<dbReference type="OrthoDB" id="9761531at2"/>
<evidence type="ECO:0000256" key="3">
    <source>
        <dbReference type="ARBA" id="ARBA00022692"/>
    </source>
</evidence>
<feature type="transmembrane region" description="Helical" evidence="6">
    <location>
        <begin position="429"/>
        <end position="451"/>
    </location>
</feature>
<reference evidence="10" key="1">
    <citation type="submission" date="2017-04" db="EMBL/GenBank/DDBJ databases">
        <authorList>
            <person name="Varghese N."/>
            <person name="Submissions S."/>
        </authorList>
    </citation>
    <scope>NUCLEOTIDE SEQUENCE [LARGE SCALE GENOMIC DNA]</scope>
    <source>
        <strain evidence="10">DSM 4125</strain>
    </source>
</reference>
<feature type="transmembrane region" description="Helical" evidence="6">
    <location>
        <begin position="395"/>
        <end position="417"/>
    </location>
</feature>
<dbReference type="EMBL" id="FXAW01000004">
    <property type="protein sequence ID" value="SMG34771.1"/>
    <property type="molecule type" value="Genomic_DNA"/>
</dbReference>
<sequence>MHQAWNRYAFIRFVLFMALGIVTGTFLPDIYEFIFFLFSVISVLYLTAQFFRGYQFPAFQSISFAVLAFLICFSFGYLNAYWQSEKHDQTHLLHANVGEIEAFEAILVNAGKNTEKTHGFKVEVQRVLINEKWQNYSGNAMIYFQKDSLSKRLEYGNQLLIKSSLNELAPPKNPLEFNYKRFLGFDQIYHQQYVRSGKWRKLAESKGGFIMASSIKTGQYLEAIMNEHIKDERSLAIAKALTLGIKDELDNELRSAYASAGAMHVLAVSGLHVGIIFLIISTILSRWRNHKKGRVFFAIINISVLWAYAFITGLSPSVQRAAMMFSFIILAQAMRRRTNIYNTLAASAFVLLSINPFLLFSVGFQLSYLAVLGIVFFQPKLYGLLQFKFTFLDKIWAITCVSIAAQLATAPLGLLYFHQFPTYFFLSNLVVIPAAFVILNSSLILLISSFWEWAAEWIGYLIDHFIQVINFLVFSLDYLPNSTIDGVFINTLESWLIYLAVFFVALFIAEKKLNYFKLTVLSLFLMSISICWRQYQNFQEKQLIVYDTGQHHALAIRNGFSQYLQVEEGLAQDKNKLRFHVYPSQLEAGIADFHPDRFEPKNQQELFKDFKGLKFSVWNNKRIIHLHKEIDEDLIFEHPLEVDLIIISNNALRKPSKLHDYFNAQKIVLDASNSYYNIQNFKAKFEEENLDYYIVPEKGAFEWKL</sequence>
<comment type="subcellular location">
    <subcellularLocation>
        <location evidence="1">Cell membrane</location>
        <topology evidence="1">Multi-pass membrane protein</topology>
    </subcellularLocation>
</comment>
<keyword evidence="4 6" id="KW-1133">Transmembrane helix</keyword>
<keyword evidence="2" id="KW-1003">Cell membrane</keyword>
<feature type="transmembrane region" description="Helical" evidence="6">
    <location>
        <begin position="346"/>
        <end position="375"/>
    </location>
</feature>
<dbReference type="PANTHER" id="PTHR30619:SF1">
    <property type="entry name" value="RECOMBINATION PROTEIN 2"/>
    <property type="match status" value="1"/>
</dbReference>
<evidence type="ECO:0000256" key="6">
    <source>
        <dbReference type="SAM" id="Phobius"/>
    </source>
</evidence>
<proteinExistence type="predicted"/>
<dbReference type="InterPro" id="IPR025405">
    <property type="entry name" value="DUF4131"/>
</dbReference>
<keyword evidence="5 6" id="KW-0472">Membrane</keyword>
<feature type="transmembrane region" description="Helical" evidence="6">
    <location>
        <begin position="295"/>
        <end position="311"/>
    </location>
</feature>
<dbReference type="NCBIfam" id="TIGR00360">
    <property type="entry name" value="ComEC_N-term"/>
    <property type="match status" value="1"/>
</dbReference>
<gene>
    <name evidence="9" type="ORF">SAMN05661096_02252</name>
</gene>
<dbReference type="Pfam" id="PF03772">
    <property type="entry name" value="Competence"/>
    <property type="match status" value="1"/>
</dbReference>
<feature type="transmembrane region" description="Helical" evidence="6">
    <location>
        <begin position="488"/>
        <end position="509"/>
    </location>
</feature>
<evidence type="ECO:0000256" key="4">
    <source>
        <dbReference type="ARBA" id="ARBA00022989"/>
    </source>
</evidence>
<dbReference type="Proteomes" id="UP000193804">
    <property type="component" value="Unassembled WGS sequence"/>
</dbReference>
<dbReference type="InterPro" id="IPR004477">
    <property type="entry name" value="ComEC_N"/>
</dbReference>
<evidence type="ECO:0000259" key="7">
    <source>
        <dbReference type="Pfam" id="PF03772"/>
    </source>
</evidence>
<dbReference type="GO" id="GO:0005886">
    <property type="term" value="C:plasma membrane"/>
    <property type="evidence" value="ECO:0007669"/>
    <property type="project" value="UniProtKB-SubCell"/>
</dbReference>
<feature type="transmembrane region" description="Helical" evidence="6">
    <location>
        <begin position="261"/>
        <end position="283"/>
    </location>
</feature>
<feature type="transmembrane region" description="Helical" evidence="6">
    <location>
        <begin position="33"/>
        <end position="51"/>
    </location>
</feature>
<accession>A0A1X7K1K2</accession>
<feature type="transmembrane region" description="Helical" evidence="6">
    <location>
        <begin position="63"/>
        <end position="82"/>
    </location>
</feature>
<evidence type="ECO:0000256" key="2">
    <source>
        <dbReference type="ARBA" id="ARBA00022475"/>
    </source>
</evidence>
<evidence type="ECO:0000313" key="10">
    <source>
        <dbReference type="Proteomes" id="UP000193804"/>
    </source>
</evidence>
<dbReference type="STRING" id="1028.SAMN05661096_02252"/>
<dbReference type="AlphaFoldDB" id="A0A1X7K1K2"/>
<feature type="transmembrane region" description="Helical" evidence="6">
    <location>
        <begin position="515"/>
        <end position="532"/>
    </location>
</feature>
<dbReference type="PANTHER" id="PTHR30619">
    <property type="entry name" value="DNA INTERNALIZATION/COMPETENCE PROTEIN COMEC/REC2"/>
    <property type="match status" value="1"/>
</dbReference>
<protein>
    <submittedName>
        <fullName evidence="9">Competence protein ComEC</fullName>
    </submittedName>
</protein>
<dbReference type="InterPro" id="IPR052159">
    <property type="entry name" value="Competence_DNA_uptake"/>
</dbReference>
<feature type="domain" description="ComEC/Rec2-related protein" evidence="7">
    <location>
        <begin position="241"/>
        <end position="509"/>
    </location>
</feature>